<keyword evidence="2" id="KW-1185">Reference proteome</keyword>
<organism evidence="1 2">
    <name type="scientific">Herbihabitans rhizosphaerae</name>
    <dbReference type="NCBI Taxonomy" id="1872711"/>
    <lineage>
        <taxon>Bacteria</taxon>
        <taxon>Bacillati</taxon>
        <taxon>Actinomycetota</taxon>
        <taxon>Actinomycetes</taxon>
        <taxon>Pseudonocardiales</taxon>
        <taxon>Pseudonocardiaceae</taxon>
        <taxon>Herbihabitans</taxon>
    </lineage>
</organism>
<dbReference type="Proteomes" id="UP000294257">
    <property type="component" value="Unassembled WGS sequence"/>
</dbReference>
<dbReference type="InterPro" id="IPR038563">
    <property type="entry name" value="Endonuclease_7_sf"/>
</dbReference>
<keyword evidence="1" id="KW-0378">Hydrolase</keyword>
<evidence type="ECO:0000313" key="1">
    <source>
        <dbReference type="EMBL" id="RZS39175.1"/>
    </source>
</evidence>
<reference evidence="1 2" key="1">
    <citation type="submission" date="2019-02" db="EMBL/GenBank/DDBJ databases">
        <title>Genomic Encyclopedia of Type Strains, Phase IV (KMG-IV): sequencing the most valuable type-strain genomes for metagenomic binning, comparative biology and taxonomic classification.</title>
        <authorList>
            <person name="Goeker M."/>
        </authorList>
    </citation>
    <scope>NUCLEOTIDE SEQUENCE [LARGE SCALE GENOMIC DNA]</scope>
    <source>
        <strain evidence="1 2">DSM 101727</strain>
    </source>
</reference>
<protein>
    <submittedName>
        <fullName evidence="1">Recombination endonuclease VII</fullName>
    </submittedName>
</protein>
<dbReference type="Gene3D" id="3.40.1800.10">
    <property type="entry name" value="His-Me finger endonucleases"/>
    <property type="match status" value="1"/>
</dbReference>
<comment type="caution">
    <text evidence="1">The sequence shown here is derived from an EMBL/GenBank/DDBJ whole genome shotgun (WGS) entry which is preliminary data.</text>
</comment>
<dbReference type="InterPro" id="IPR004211">
    <property type="entry name" value="Endonuclease_7"/>
</dbReference>
<dbReference type="SUPFAM" id="SSF54060">
    <property type="entry name" value="His-Me finger endonucleases"/>
    <property type="match status" value="1"/>
</dbReference>
<dbReference type="InterPro" id="IPR044925">
    <property type="entry name" value="His-Me_finger_sf"/>
</dbReference>
<evidence type="ECO:0000313" key="2">
    <source>
        <dbReference type="Proteomes" id="UP000294257"/>
    </source>
</evidence>
<proteinExistence type="predicted"/>
<sequence>MVDHCHITDTVRALLCTTCNAGIGQFQDSPDLLRAAVAYLARADELIATYESERDYE</sequence>
<gene>
    <name evidence="1" type="ORF">EV193_104391</name>
</gene>
<keyword evidence="1" id="KW-0255">Endonuclease</keyword>
<accession>A0A4Q7KRJ0</accession>
<dbReference type="GO" id="GO:0004519">
    <property type="term" value="F:endonuclease activity"/>
    <property type="evidence" value="ECO:0007669"/>
    <property type="project" value="UniProtKB-KW"/>
</dbReference>
<dbReference type="Pfam" id="PF02945">
    <property type="entry name" value="Endonuclease_7"/>
    <property type="match status" value="1"/>
</dbReference>
<dbReference type="EMBL" id="SGWQ01000004">
    <property type="protein sequence ID" value="RZS39175.1"/>
    <property type="molecule type" value="Genomic_DNA"/>
</dbReference>
<keyword evidence="1" id="KW-0540">Nuclease</keyword>
<name>A0A4Q7KRJ0_9PSEU</name>
<dbReference type="AlphaFoldDB" id="A0A4Q7KRJ0"/>